<keyword evidence="2" id="KW-1185">Reference proteome</keyword>
<sequence length="275" mass="30228">MSMLGMLWKTAGRGIVASGTYRFSERAAAVPVWEGTVPACITVELRSSKAPVFYETRSLQSVRDLREHPPAPNSLGASRLPRSAGGMSMLGVLWKTAGRGIVASRTYRFSERAAVVPVWEGMEEASSNMLGRGGMSCKATVSGFAKYVRQEGGNTWDVDSPRPSSLGLGVAKYIRQEGGHEWNIHLPCLRYKNWPWGMQTRETRLDVNSSLLVRPWGWARALSLALGSPAQWSSGQPGHWGGARRAVFREEERRGLGTVRLIDLLRISTASPSNR</sequence>
<gene>
    <name evidence="1" type="ORF">B0H17DRAFT_1127118</name>
</gene>
<dbReference type="AlphaFoldDB" id="A0AAD7GSB8"/>
<evidence type="ECO:0000313" key="1">
    <source>
        <dbReference type="EMBL" id="KAJ7704111.1"/>
    </source>
</evidence>
<comment type="caution">
    <text evidence="1">The sequence shown here is derived from an EMBL/GenBank/DDBJ whole genome shotgun (WGS) entry which is preliminary data.</text>
</comment>
<evidence type="ECO:0000313" key="2">
    <source>
        <dbReference type="Proteomes" id="UP001221757"/>
    </source>
</evidence>
<proteinExistence type="predicted"/>
<dbReference type="EMBL" id="JARKIE010000011">
    <property type="protein sequence ID" value="KAJ7704111.1"/>
    <property type="molecule type" value="Genomic_DNA"/>
</dbReference>
<name>A0AAD7GSB8_MYCRO</name>
<protein>
    <submittedName>
        <fullName evidence="1">Uncharacterized protein</fullName>
    </submittedName>
</protein>
<accession>A0AAD7GSB8</accession>
<dbReference type="Proteomes" id="UP001221757">
    <property type="component" value="Unassembled WGS sequence"/>
</dbReference>
<reference evidence="1" key="1">
    <citation type="submission" date="2023-03" db="EMBL/GenBank/DDBJ databases">
        <title>Massive genome expansion in bonnet fungi (Mycena s.s.) driven by repeated elements and novel gene families across ecological guilds.</title>
        <authorList>
            <consortium name="Lawrence Berkeley National Laboratory"/>
            <person name="Harder C.B."/>
            <person name="Miyauchi S."/>
            <person name="Viragh M."/>
            <person name="Kuo A."/>
            <person name="Thoen E."/>
            <person name="Andreopoulos B."/>
            <person name="Lu D."/>
            <person name="Skrede I."/>
            <person name="Drula E."/>
            <person name="Henrissat B."/>
            <person name="Morin E."/>
            <person name="Kohler A."/>
            <person name="Barry K."/>
            <person name="LaButti K."/>
            <person name="Morin E."/>
            <person name="Salamov A."/>
            <person name="Lipzen A."/>
            <person name="Mereny Z."/>
            <person name="Hegedus B."/>
            <person name="Baldrian P."/>
            <person name="Stursova M."/>
            <person name="Weitz H."/>
            <person name="Taylor A."/>
            <person name="Grigoriev I.V."/>
            <person name="Nagy L.G."/>
            <person name="Martin F."/>
            <person name="Kauserud H."/>
        </authorList>
    </citation>
    <scope>NUCLEOTIDE SEQUENCE</scope>
    <source>
        <strain evidence="1">CBHHK067</strain>
    </source>
</reference>
<organism evidence="1 2">
    <name type="scientific">Mycena rosella</name>
    <name type="common">Pink bonnet</name>
    <name type="synonym">Agaricus rosellus</name>
    <dbReference type="NCBI Taxonomy" id="1033263"/>
    <lineage>
        <taxon>Eukaryota</taxon>
        <taxon>Fungi</taxon>
        <taxon>Dikarya</taxon>
        <taxon>Basidiomycota</taxon>
        <taxon>Agaricomycotina</taxon>
        <taxon>Agaricomycetes</taxon>
        <taxon>Agaricomycetidae</taxon>
        <taxon>Agaricales</taxon>
        <taxon>Marasmiineae</taxon>
        <taxon>Mycenaceae</taxon>
        <taxon>Mycena</taxon>
    </lineage>
</organism>